<feature type="compositionally biased region" description="Basic and acidic residues" evidence="5">
    <location>
        <begin position="87"/>
        <end position="97"/>
    </location>
</feature>
<dbReference type="PANTHER" id="PTHR23092:SF15">
    <property type="entry name" value="INACTIVE NON-CANONICAL POLY(A) RNA POLYMERASE PROTEIN TRF4-2-RELATED"/>
    <property type="match status" value="1"/>
</dbReference>
<feature type="compositionally biased region" description="Basic and acidic residues" evidence="5">
    <location>
        <begin position="116"/>
        <end position="137"/>
    </location>
</feature>
<dbReference type="Gene3D" id="1.10.1410.10">
    <property type="match status" value="1"/>
</dbReference>
<keyword evidence="4" id="KW-0460">Magnesium</keyword>
<organism evidence="8 9">
    <name type="scientific">Sporothrix epigloea</name>
    <dbReference type="NCBI Taxonomy" id="1892477"/>
    <lineage>
        <taxon>Eukaryota</taxon>
        <taxon>Fungi</taxon>
        <taxon>Dikarya</taxon>
        <taxon>Ascomycota</taxon>
        <taxon>Pezizomycotina</taxon>
        <taxon>Sordariomycetes</taxon>
        <taxon>Sordariomycetidae</taxon>
        <taxon>Ophiostomatales</taxon>
        <taxon>Ophiostomataceae</taxon>
        <taxon>Sporothrix</taxon>
    </lineage>
</organism>
<feature type="compositionally biased region" description="Acidic residues" evidence="5">
    <location>
        <begin position="322"/>
        <end position="341"/>
    </location>
</feature>
<feature type="compositionally biased region" description="Low complexity" evidence="5">
    <location>
        <begin position="414"/>
        <end position="430"/>
    </location>
</feature>
<accession>A0ABP0D6F1</accession>
<dbReference type="Gene3D" id="3.30.460.10">
    <property type="entry name" value="Beta Polymerase, domain 2"/>
    <property type="match status" value="1"/>
</dbReference>
<evidence type="ECO:0000256" key="5">
    <source>
        <dbReference type="SAM" id="MobiDB-lite"/>
    </source>
</evidence>
<feature type="compositionally biased region" description="Gly residues" evidence="5">
    <location>
        <begin position="169"/>
        <end position="183"/>
    </location>
</feature>
<evidence type="ECO:0000256" key="4">
    <source>
        <dbReference type="ARBA" id="ARBA00022842"/>
    </source>
</evidence>
<evidence type="ECO:0000313" key="9">
    <source>
        <dbReference type="Proteomes" id="UP001642502"/>
    </source>
</evidence>
<feature type="region of interest" description="Disordered" evidence="5">
    <location>
        <begin position="199"/>
        <end position="282"/>
    </location>
</feature>
<feature type="compositionally biased region" description="Polar residues" evidence="5">
    <location>
        <begin position="363"/>
        <end position="374"/>
    </location>
</feature>
<name>A0ABP0D6F1_9PEZI</name>
<feature type="compositionally biased region" description="Low complexity" evidence="5">
    <location>
        <begin position="375"/>
        <end position="391"/>
    </location>
</feature>
<gene>
    <name evidence="8" type="ORF">SEPCBS119000_000106</name>
</gene>
<dbReference type="InterPro" id="IPR043519">
    <property type="entry name" value="NT_sf"/>
</dbReference>
<evidence type="ECO:0000256" key="1">
    <source>
        <dbReference type="ARBA" id="ARBA00008593"/>
    </source>
</evidence>
<dbReference type="EC" id="2.7.7.19" evidence="2"/>
<dbReference type="EMBL" id="CAWUON010000001">
    <property type="protein sequence ID" value="CAK7262682.1"/>
    <property type="molecule type" value="Genomic_DNA"/>
</dbReference>
<reference evidence="8 9" key="1">
    <citation type="submission" date="2024-01" db="EMBL/GenBank/DDBJ databases">
        <authorList>
            <person name="Allen C."/>
            <person name="Tagirdzhanova G."/>
        </authorList>
    </citation>
    <scope>NUCLEOTIDE SEQUENCE [LARGE SCALE GENOMIC DNA]</scope>
    <source>
        <strain evidence="8 9">CBS 119000</strain>
    </source>
</reference>
<feature type="compositionally biased region" description="Pro residues" evidence="5">
    <location>
        <begin position="1"/>
        <end position="10"/>
    </location>
</feature>
<evidence type="ECO:0000259" key="7">
    <source>
        <dbReference type="Pfam" id="PF22600"/>
    </source>
</evidence>
<dbReference type="SUPFAM" id="SSF81301">
    <property type="entry name" value="Nucleotidyltransferase"/>
    <property type="match status" value="1"/>
</dbReference>
<feature type="compositionally biased region" description="Acidic residues" evidence="5">
    <location>
        <begin position="228"/>
        <end position="246"/>
    </location>
</feature>
<dbReference type="InterPro" id="IPR002058">
    <property type="entry name" value="PAP_assoc"/>
</dbReference>
<keyword evidence="3" id="KW-0479">Metal-binding</keyword>
<dbReference type="Pfam" id="PF22600">
    <property type="entry name" value="MTPAP-like_central"/>
    <property type="match status" value="1"/>
</dbReference>
<dbReference type="SUPFAM" id="SSF81631">
    <property type="entry name" value="PAP/OAS1 substrate-binding domain"/>
    <property type="match status" value="1"/>
</dbReference>
<dbReference type="CDD" id="cd05402">
    <property type="entry name" value="NT_PAP_TUTase"/>
    <property type="match status" value="1"/>
</dbReference>
<dbReference type="Pfam" id="PF03828">
    <property type="entry name" value="PAP_assoc"/>
    <property type="match status" value="1"/>
</dbReference>
<dbReference type="InterPro" id="IPR054708">
    <property type="entry name" value="MTPAP-like_central"/>
</dbReference>
<evidence type="ECO:0000256" key="2">
    <source>
        <dbReference type="ARBA" id="ARBA00012388"/>
    </source>
</evidence>
<comment type="caution">
    <text evidence="8">The sequence shown here is derived from an EMBL/GenBank/DDBJ whole genome shotgun (WGS) entry which is preliminary data.</text>
</comment>
<dbReference type="PANTHER" id="PTHR23092">
    <property type="entry name" value="POLY(A) RNA POLYMERASE"/>
    <property type="match status" value="1"/>
</dbReference>
<feature type="domain" description="PAP-associated" evidence="6">
    <location>
        <begin position="695"/>
        <end position="752"/>
    </location>
</feature>
<sequence length="828" mass="90733">MSNYYPPPPGVGTGPHSSLPPRPSKPSHLDFRPPPNSLGGGRGRGRGGRDAGRGGRYTNDRDRHDRNGLPARPPAQDFGGGGGNRPPRGDFTFRAEKPAGVQDAQRQGGDYYVPRDNARRDQGRDQSGRDRDRDRRGGPPTGPRSQQYAGSGGPRRGGAGRDYYNSNGNGNGGRYGGRGGGQGVKFADLRFLAANRPILNQSSGAPGSLIQDFVKDNNTGTTYRNLDDLSDDEEVEMDISGDDDDREGAPPRKRARFAAKGAEEPKWSNPDPYTVLPPTDTTGVKKKDVVQLIRKARVQGEKAAALTSGDTEEFISCGFDSSSDDGEPADNAIDEGGDEGEGGPASRGFDQIGRNGRMGRDNAPTSELANGANKTTATEPSSSRASSAGVSKGTRASQAVVPPANNGKSADAGSSLPSSKKSSSLSVELSTSRKRTHDDQLRPLYLPDHAILKKATKMPVGGYIVPMWKVKKREPSCPWVAEGHDADTSHMGVYLHKEIIDFYDYVSPRSYEQTLRQALLDDLEAMVRKRFPNGRIHCFGSFMSGLYLPTGDMDIVMCSTQFLSNRAPLFSKKGHLYKFGAFLCGNQLAEREHLEHIASAKVPLVKYIDLKTGLKVDVSFENMNGVIANKTFLKWKEQYPEMPALVTLIKQFLTMRGLNEPVNGGIGGFSVICLVVSMLQMMPPLQTKDMVGENHLGDLLMHFLDLYGNKFNYESTAISMDPPGYVPKHKVRHFTYKNPDRLSIIDPNNPENDISGGSKNTSAIMREFSEAFDALQRRMVEIARLPADERRGQSILSVVLEGDYSTYRNQRKYLRELYVREYNVDPED</sequence>
<dbReference type="Proteomes" id="UP001642502">
    <property type="component" value="Unassembled WGS sequence"/>
</dbReference>
<keyword evidence="9" id="KW-1185">Reference proteome</keyword>
<feature type="domain" description="Poly(A) RNA polymerase mitochondrial-like central palm" evidence="7">
    <location>
        <begin position="495"/>
        <end position="630"/>
    </location>
</feature>
<dbReference type="InterPro" id="IPR045862">
    <property type="entry name" value="Trf4-like"/>
</dbReference>
<proteinExistence type="inferred from homology"/>
<protein>
    <recommendedName>
        <fullName evidence="2">polynucleotide adenylyltransferase</fullName>
        <ecNumber evidence="2">2.7.7.19</ecNumber>
    </recommendedName>
</protein>
<evidence type="ECO:0000259" key="6">
    <source>
        <dbReference type="Pfam" id="PF03828"/>
    </source>
</evidence>
<feature type="region of interest" description="Disordered" evidence="5">
    <location>
        <begin position="314"/>
        <end position="436"/>
    </location>
</feature>
<feature type="compositionally biased region" description="Basic and acidic residues" evidence="5">
    <location>
        <begin position="47"/>
        <end position="67"/>
    </location>
</feature>
<evidence type="ECO:0000256" key="3">
    <source>
        <dbReference type="ARBA" id="ARBA00022723"/>
    </source>
</evidence>
<comment type="similarity">
    <text evidence="1">Belongs to the DNA polymerase type-B-like family.</text>
</comment>
<feature type="region of interest" description="Disordered" evidence="5">
    <location>
        <begin position="1"/>
        <end position="183"/>
    </location>
</feature>
<evidence type="ECO:0000313" key="8">
    <source>
        <dbReference type="EMBL" id="CAK7262682.1"/>
    </source>
</evidence>